<dbReference type="InterPro" id="IPR036182">
    <property type="entry name" value="PCuAC_sf"/>
</dbReference>
<gene>
    <name evidence="1" type="ORF">C731_3922</name>
</gene>
<keyword evidence="1" id="KW-0449">Lipoprotein</keyword>
<dbReference type="Gene3D" id="2.60.40.1890">
    <property type="entry name" value="PCu(A)C copper chaperone"/>
    <property type="match status" value="1"/>
</dbReference>
<dbReference type="Proteomes" id="UP000006265">
    <property type="component" value="Unassembled WGS sequence"/>
</dbReference>
<dbReference type="RefSeq" id="WP_005630661.1">
    <property type="nucleotide sequence ID" value="NZ_AMRA01000105.1"/>
</dbReference>
<organism evidence="1 2">
    <name type="scientific">Mycolicibacterium hassiacum (strain DSM 44199 / CIP 105218 / JCM 12690 / 3849)</name>
    <name type="common">Mycobacterium hassiacum</name>
    <dbReference type="NCBI Taxonomy" id="1122247"/>
    <lineage>
        <taxon>Bacteria</taxon>
        <taxon>Bacillati</taxon>
        <taxon>Actinomycetota</taxon>
        <taxon>Actinomycetes</taxon>
        <taxon>Mycobacteriales</taxon>
        <taxon>Mycobacteriaceae</taxon>
        <taxon>Mycolicibacterium</taxon>
    </lineage>
</organism>
<dbReference type="Pfam" id="PF04314">
    <property type="entry name" value="PCuAC"/>
    <property type="match status" value="1"/>
</dbReference>
<dbReference type="OrthoDB" id="5188566at2"/>
<dbReference type="EMBL" id="AMRA01000105">
    <property type="protein sequence ID" value="EKF22050.1"/>
    <property type="molecule type" value="Genomic_DNA"/>
</dbReference>
<dbReference type="InterPro" id="IPR007410">
    <property type="entry name" value="LpqE-like"/>
</dbReference>
<dbReference type="STRING" id="1122247.GCA_000379865_01707"/>
<comment type="caution">
    <text evidence="1">The sequence shown here is derived from an EMBL/GenBank/DDBJ whole genome shotgun (WGS) entry which is preliminary data.</text>
</comment>
<accession>K5BAD5</accession>
<dbReference type="eggNOG" id="COG2847">
    <property type="taxonomic scope" value="Bacteria"/>
</dbReference>
<dbReference type="AlphaFoldDB" id="K5BAD5"/>
<dbReference type="PROSITE" id="PS51257">
    <property type="entry name" value="PROKAR_LIPOPROTEIN"/>
    <property type="match status" value="1"/>
</dbReference>
<name>K5BAD5_MYCHD</name>
<evidence type="ECO:0000313" key="1">
    <source>
        <dbReference type="EMBL" id="EKF22050.1"/>
    </source>
</evidence>
<keyword evidence="2" id="KW-1185">Reference proteome</keyword>
<protein>
    <submittedName>
        <fullName evidence="1">Putative lipoprotein lpqE</fullName>
    </submittedName>
</protein>
<dbReference type="PATRIC" id="fig|1122247.3.peg.3763"/>
<sequence>MDRLKLAAAGGLAAAVVLTGCGAGQVSQMTTQEPAVNGTSANVGEIALRNVHLRAEQTSDYVQPGTEVELLFQAANNSPDTEDKLLEITSDVGEVTLTGDTTVEPDGVLIVGSPDGQPTPLQNVEAAEAAEAAVELTKPITNGLTYQFTFKFEKAGETTVAVPISAGDAPRRGEAPATSGSGGHGGGH</sequence>
<reference evidence="1 2" key="1">
    <citation type="journal article" date="2012" name="J. Bacteriol.">
        <title>Genome sequence of Mycobacterium hassiacum DSM 44199, a rare source of heat-stable mycobacterial proteins.</title>
        <authorList>
            <person name="Tiago I."/>
            <person name="Maranha A."/>
            <person name="Mendes V."/>
            <person name="Alarico S."/>
            <person name="Moynihan P.J."/>
            <person name="Clarke A.J."/>
            <person name="Macedo-Ribeiro S."/>
            <person name="Pereira P.J."/>
            <person name="Empadinhas N."/>
        </authorList>
    </citation>
    <scope>NUCLEOTIDE SEQUENCE [LARGE SCALE GENOMIC DNA]</scope>
    <source>
        <strain evidence="2">DSM 44199 / CIP 105218 / JCM 12690 / 3849</strain>
    </source>
</reference>
<proteinExistence type="predicted"/>
<evidence type="ECO:0000313" key="2">
    <source>
        <dbReference type="Proteomes" id="UP000006265"/>
    </source>
</evidence>